<dbReference type="GO" id="GO:0009611">
    <property type="term" value="P:response to wounding"/>
    <property type="evidence" value="ECO:0007669"/>
    <property type="project" value="EnsemblMetazoa"/>
</dbReference>
<evidence type="ECO:0000259" key="4">
    <source>
        <dbReference type="Pfam" id="PF01826"/>
    </source>
</evidence>
<dbReference type="OrthoDB" id="6236007at2759"/>
<dbReference type="OMA" id="NETFLPC"/>
<protein>
    <submittedName>
        <fullName evidence="5">GH11993</fullName>
    </submittedName>
</protein>
<dbReference type="AlphaFoldDB" id="B4JKU1"/>
<organism evidence="6">
    <name type="scientific">Drosophila grimshawi</name>
    <name type="common">Hawaiian fruit fly</name>
    <name type="synonym">Idiomyia grimshawi</name>
    <dbReference type="NCBI Taxonomy" id="7222"/>
    <lineage>
        <taxon>Eukaryota</taxon>
        <taxon>Metazoa</taxon>
        <taxon>Ecdysozoa</taxon>
        <taxon>Arthropoda</taxon>
        <taxon>Hexapoda</taxon>
        <taxon>Insecta</taxon>
        <taxon>Pterygota</taxon>
        <taxon>Neoptera</taxon>
        <taxon>Endopterygota</taxon>
        <taxon>Diptera</taxon>
        <taxon>Brachycera</taxon>
        <taxon>Muscomorpha</taxon>
        <taxon>Ephydroidea</taxon>
        <taxon>Drosophilidae</taxon>
        <taxon>Drosophila</taxon>
        <taxon>Hawaiian Drosophila</taxon>
    </lineage>
</organism>
<keyword evidence="6" id="KW-1185">Reference proteome</keyword>
<dbReference type="STRING" id="7222.B4JKU1"/>
<evidence type="ECO:0000313" key="6">
    <source>
        <dbReference type="Proteomes" id="UP000001070"/>
    </source>
</evidence>
<dbReference type="EMBL" id="CH916370">
    <property type="protein sequence ID" value="EDW00194.1"/>
    <property type="molecule type" value="Genomic_DNA"/>
</dbReference>
<evidence type="ECO:0000256" key="3">
    <source>
        <dbReference type="SAM" id="SignalP"/>
    </source>
</evidence>
<reference evidence="5 6" key="1">
    <citation type="journal article" date="2007" name="Nature">
        <title>Evolution of genes and genomes on the Drosophila phylogeny.</title>
        <authorList>
            <consortium name="Drosophila 12 Genomes Consortium"/>
            <person name="Clark A.G."/>
            <person name="Eisen M.B."/>
            <person name="Smith D.R."/>
            <person name="Bergman C.M."/>
            <person name="Oliver B."/>
            <person name="Markow T.A."/>
            <person name="Kaufman T.C."/>
            <person name="Kellis M."/>
            <person name="Gelbart W."/>
            <person name="Iyer V.N."/>
            <person name="Pollard D.A."/>
            <person name="Sackton T.B."/>
            <person name="Larracuente A.M."/>
            <person name="Singh N.D."/>
            <person name="Abad J.P."/>
            <person name="Abt D.N."/>
            <person name="Adryan B."/>
            <person name="Aguade M."/>
            <person name="Akashi H."/>
            <person name="Anderson W.W."/>
            <person name="Aquadro C.F."/>
            <person name="Ardell D.H."/>
            <person name="Arguello R."/>
            <person name="Artieri C.G."/>
            <person name="Barbash D.A."/>
            <person name="Barker D."/>
            <person name="Barsanti P."/>
            <person name="Batterham P."/>
            <person name="Batzoglou S."/>
            <person name="Begun D."/>
            <person name="Bhutkar A."/>
            <person name="Blanco E."/>
            <person name="Bosak S.A."/>
            <person name="Bradley R.K."/>
            <person name="Brand A.D."/>
            <person name="Brent M.R."/>
            <person name="Brooks A.N."/>
            <person name="Brown R.H."/>
            <person name="Butlin R.K."/>
            <person name="Caggese C."/>
            <person name="Calvi B.R."/>
            <person name="Bernardo de Carvalho A."/>
            <person name="Caspi A."/>
            <person name="Castrezana S."/>
            <person name="Celniker S.E."/>
            <person name="Chang J.L."/>
            <person name="Chapple C."/>
            <person name="Chatterji S."/>
            <person name="Chinwalla A."/>
            <person name="Civetta A."/>
            <person name="Clifton S.W."/>
            <person name="Comeron J.M."/>
            <person name="Costello J.C."/>
            <person name="Coyne J.A."/>
            <person name="Daub J."/>
            <person name="David R.G."/>
            <person name="Delcher A.L."/>
            <person name="Delehaunty K."/>
            <person name="Do C.B."/>
            <person name="Ebling H."/>
            <person name="Edwards K."/>
            <person name="Eickbush T."/>
            <person name="Evans J.D."/>
            <person name="Filipski A."/>
            <person name="Findeiss S."/>
            <person name="Freyhult E."/>
            <person name="Fulton L."/>
            <person name="Fulton R."/>
            <person name="Garcia A.C."/>
            <person name="Gardiner A."/>
            <person name="Garfield D.A."/>
            <person name="Garvin B.E."/>
            <person name="Gibson G."/>
            <person name="Gilbert D."/>
            <person name="Gnerre S."/>
            <person name="Godfrey J."/>
            <person name="Good R."/>
            <person name="Gotea V."/>
            <person name="Gravely B."/>
            <person name="Greenberg A.J."/>
            <person name="Griffiths-Jones S."/>
            <person name="Gross S."/>
            <person name="Guigo R."/>
            <person name="Gustafson E.A."/>
            <person name="Haerty W."/>
            <person name="Hahn M.W."/>
            <person name="Halligan D.L."/>
            <person name="Halpern A.L."/>
            <person name="Halter G.M."/>
            <person name="Han M.V."/>
            <person name="Heger A."/>
            <person name="Hillier L."/>
            <person name="Hinrichs A.S."/>
            <person name="Holmes I."/>
            <person name="Hoskins R.A."/>
            <person name="Hubisz M.J."/>
            <person name="Hultmark D."/>
            <person name="Huntley M.A."/>
            <person name="Jaffe D.B."/>
            <person name="Jagadeeshan S."/>
            <person name="Jeck W.R."/>
            <person name="Johnson J."/>
            <person name="Jones C.D."/>
            <person name="Jordan W.C."/>
            <person name="Karpen G.H."/>
            <person name="Kataoka E."/>
            <person name="Keightley P.D."/>
            <person name="Kheradpour P."/>
            <person name="Kirkness E.F."/>
            <person name="Koerich L.B."/>
            <person name="Kristiansen K."/>
            <person name="Kudrna D."/>
            <person name="Kulathinal R.J."/>
            <person name="Kumar S."/>
            <person name="Kwok R."/>
            <person name="Lander E."/>
            <person name="Langley C.H."/>
            <person name="Lapoint R."/>
            <person name="Lazzaro B.P."/>
            <person name="Lee S.J."/>
            <person name="Levesque L."/>
            <person name="Li R."/>
            <person name="Lin C.F."/>
            <person name="Lin M.F."/>
            <person name="Lindblad-Toh K."/>
            <person name="Llopart A."/>
            <person name="Long M."/>
            <person name="Low L."/>
            <person name="Lozovsky E."/>
            <person name="Lu J."/>
            <person name="Luo M."/>
            <person name="Machado C.A."/>
            <person name="Makalowski W."/>
            <person name="Marzo M."/>
            <person name="Matsuda M."/>
            <person name="Matzkin L."/>
            <person name="McAllister B."/>
            <person name="McBride C.S."/>
            <person name="McKernan B."/>
            <person name="McKernan K."/>
            <person name="Mendez-Lago M."/>
            <person name="Minx P."/>
            <person name="Mollenhauer M.U."/>
            <person name="Montooth K."/>
            <person name="Mount S.M."/>
            <person name="Mu X."/>
            <person name="Myers E."/>
            <person name="Negre B."/>
            <person name="Newfeld S."/>
            <person name="Nielsen R."/>
            <person name="Noor M.A."/>
            <person name="O'Grady P."/>
            <person name="Pachter L."/>
            <person name="Papaceit M."/>
            <person name="Parisi M.J."/>
            <person name="Parisi M."/>
            <person name="Parts L."/>
            <person name="Pedersen J.S."/>
            <person name="Pesole G."/>
            <person name="Phillippy A.M."/>
            <person name="Ponting C.P."/>
            <person name="Pop M."/>
            <person name="Porcelli D."/>
            <person name="Powell J.R."/>
            <person name="Prohaska S."/>
            <person name="Pruitt K."/>
            <person name="Puig M."/>
            <person name="Quesneville H."/>
            <person name="Ram K.R."/>
            <person name="Rand D."/>
            <person name="Rasmussen M.D."/>
            <person name="Reed L.K."/>
            <person name="Reenan R."/>
            <person name="Reily A."/>
            <person name="Remington K.A."/>
            <person name="Rieger T.T."/>
            <person name="Ritchie M.G."/>
            <person name="Robin C."/>
            <person name="Rogers Y.H."/>
            <person name="Rohde C."/>
            <person name="Rozas J."/>
            <person name="Rubenfield M.J."/>
            <person name="Ruiz A."/>
            <person name="Russo S."/>
            <person name="Salzberg S.L."/>
            <person name="Sanchez-Gracia A."/>
            <person name="Saranga D.J."/>
            <person name="Sato H."/>
            <person name="Schaeffer S.W."/>
            <person name="Schatz M.C."/>
            <person name="Schlenke T."/>
            <person name="Schwartz R."/>
            <person name="Segarra C."/>
            <person name="Singh R.S."/>
            <person name="Sirot L."/>
            <person name="Sirota M."/>
            <person name="Sisneros N.B."/>
            <person name="Smith C.D."/>
            <person name="Smith T.F."/>
            <person name="Spieth J."/>
            <person name="Stage D.E."/>
            <person name="Stark A."/>
            <person name="Stephan W."/>
            <person name="Strausberg R.L."/>
            <person name="Strempel S."/>
            <person name="Sturgill D."/>
            <person name="Sutton G."/>
            <person name="Sutton G.G."/>
            <person name="Tao W."/>
            <person name="Teichmann S."/>
            <person name="Tobari Y.N."/>
            <person name="Tomimura Y."/>
            <person name="Tsolas J.M."/>
            <person name="Valente V.L."/>
            <person name="Venter E."/>
            <person name="Venter J.C."/>
            <person name="Vicario S."/>
            <person name="Vieira F.G."/>
            <person name="Vilella A.J."/>
            <person name="Villasante A."/>
            <person name="Walenz B."/>
            <person name="Wang J."/>
            <person name="Wasserman M."/>
            <person name="Watts T."/>
            <person name="Wilson D."/>
            <person name="Wilson R.K."/>
            <person name="Wing R.A."/>
            <person name="Wolfner M.F."/>
            <person name="Wong A."/>
            <person name="Wong G.K."/>
            <person name="Wu C.I."/>
            <person name="Wu G."/>
            <person name="Yamamoto D."/>
            <person name="Yang H.P."/>
            <person name="Yang S.P."/>
            <person name="Yorke J.A."/>
            <person name="Yoshida K."/>
            <person name="Zdobnov E."/>
            <person name="Zhang P."/>
            <person name="Zhang Y."/>
            <person name="Zimin A.V."/>
            <person name="Baldwin J."/>
            <person name="Abdouelleil A."/>
            <person name="Abdulkadir J."/>
            <person name="Abebe A."/>
            <person name="Abera B."/>
            <person name="Abreu J."/>
            <person name="Acer S.C."/>
            <person name="Aftuck L."/>
            <person name="Alexander A."/>
            <person name="An P."/>
            <person name="Anderson E."/>
            <person name="Anderson S."/>
            <person name="Arachi H."/>
            <person name="Azer M."/>
            <person name="Bachantsang P."/>
            <person name="Barry A."/>
            <person name="Bayul T."/>
            <person name="Berlin A."/>
            <person name="Bessette D."/>
            <person name="Bloom T."/>
            <person name="Blye J."/>
            <person name="Boguslavskiy L."/>
            <person name="Bonnet C."/>
            <person name="Boukhgalter B."/>
            <person name="Bourzgui I."/>
            <person name="Brown A."/>
            <person name="Cahill P."/>
            <person name="Channer S."/>
            <person name="Cheshatsang Y."/>
            <person name="Chuda L."/>
            <person name="Citroen M."/>
            <person name="Collymore A."/>
            <person name="Cooke P."/>
            <person name="Costello M."/>
            <person name="D'Aco K."/>
            <person name="Daza R."/>
            <person name="De Haan G."/>
            <person name="DeGray S."/>
            <person name="DeMaso C."/>
            <person name="Dhargay N."/>
            <person name="Dooley K."/>
            <person name="Dooley E."/>
            <person name="Doricent M."/>
            <person name="Dorje P."/>
            <person name="Dorjee K."/>
            <person name="Dupes A."/>
            <person name="Elong R."/>
            <person name="Falk J."/>
            <person name="Farina A."/>
            <person name="Faro S."/>
            <person name="Ferguson D."/>
            <person name="Fisher S."/>
            <person name="Foley C.D."/>
            <person name="Franke A."/>
            <person name="Friedrich D."/>
            <person name="Gadbois L."/>
            <person name="Gearin G."/>
            <person name="Gearin C.R."/>
            <person name="Giannoukos G."/>
            <person name="Goode T."/>
            <person name="Graham J."/>
            <person name="Grandbois E."/>
            <person name="Grewal S."/>
            <person name="Gyaltsen K."/>
            <person name="Hafez N."/>
            <person name="Hagos B."/>
            <person name="Hall J."/>
            <person name="Henson C."/>
            <person name="Hollinger A."/>
            <person name="Honan T."/>
            <person name="Huard M.D."/>
            <person name="Hughes L."/>
            <person name="Hurhula B."/>
            <person name="Husby M.E."/>
            <person name="Kamat A."/>
            <person name="Kanga B."/>
            <person name="Kashin S."/>
            <person name="Khazanovich D."/>
            <person name="Kisner P."/>
            <person name="Lance K."/>
            <person name="Lara M."/>
            <person name="Lee W."/>
            <person name="Lennon N."/>
            <person name="Letendre F."/>
            <person name="LeVine R."/>
            <person name="Lipovsky A."/>
            <person name="Liu X."/>
            <person name="Liu J."/>
            <person name="Liu S."/>
            <person name="Lokyitsang T."/>
            <person name="Lokyitsang Y."/>
            <person name="Lubonja R."/>
            <person name="Lui A."/>
            <person name="MacDonald P."/>
            <person name="Magnisalis V."/>
            <person name="Maru K."/>
            <person name="Matthews C."/>
            <person name="McCusker W."/>
            <person name="McDonough S."/>
            <person name="Mehta T."/>
            <person name="Meldrim J."/>
            <person name="Meneus L."/>
            <person name="Mihai O."/>
            <person name="Mihalev A."/>
            <person name="Mihova T."/>
            <person name="Mittelman R."/>
            <person name="Mlenga V."/>
            <person name="Montmayeur A."/>
            <person name="Mulrain L."/>
            <person name="Navidi A."/>
            <person name="Naylor J."/>
            <person name="Negash T."/>
            <person name="Nguyen T."/>
            <person name="Nguyen N."/>
            <person name="Nicol R."/>
            <person name="Norbu C."/>
            <person name="Norbu N."/>
            <person name="Novod N."/>
            <person name="O'Neill B."/>
            <person name="Osman S."/>
            <person name="Markiewicz E."/>
            <person name="Oyono O.L."/>
            <person name="Patti C."/>
            <person name="Phunkhang P."/>
            <person name="Pierre F."/>
            <person name="Priest M."/>
            <person name="Raghuraman S."/>
            <person name="Rege F."/>
            <person name="Reyes R."/>
            <person name="Rise C."/>
            <person name="Rogov P."/>
            <person name="Ross K."/>
            <person name="Ryan E."/>
            <person name="Settipalli S."/>
            <person name="Shea T."/>
            <person name="Sherpa N."/>
            <person name="Shi L."/>
            <person name="Shih D."/>
            <person name="Sparrow T."/>
            <person name="Spaulding J."/>
            <person name="Stalker J."/>
            <person name="Stange-Thomann N."/>
            <person name="Stavropoulos S."/>
            <person name="Stone C."/>
            <person name="Strader C."/>
            <person name="Tesfaye S."/>
            <person name="Thomson T."/>
            <person name="Thoulutsang Y."/>
            <person name="Thoulutsang D."/>
            <person name="Topham K."/>
            <person name="Topping I."/>
            <person name="Tsamla T."/>
            <person name="Vassiliev H."/>
            <person name="Vo A."/>
            <person name="Wangchuk T."/>
            <person name="Wangdi T."/>
            <person name="Weiand M."/>
            <person name="Wilkinson J."/>
            <person name="Wilson A."/>
            <person name="Yadav S."/>
            <person name="Young G."/>
            <person name="Yu Q."/>
            <person name="Zembek L."/>
            <person name="Zhong D."/>
            <person name="Zimmer A."/>
            <person name="Zwirko Z."/>
            <person name="Jaffe D.B."/>
            <person name="Alvarez P."/>
            <person name="Brockman W."/>
            <person name="Butler J."/>
            <person name="Chin C."/>
            <person name="Gnerre S."/>
            <person name="Grabherr M."/>
            <person name="Kleber M."/>
            <person name="Mauceli E."/>
            <person name="MacCallum I."/>
        </authorList>
    </citation>
    <scope>NUCLEOTIDE SEQUENCE [LARGE SCALE GENOMIC DNA]</scope>
    <source>
        <strain evidence="6">Tucson 15287-2541.00</strain>
    </source>
</reference>
<dbReference type="eggNOG" id="ENOG502SX7T">
    <property type="taxonomic scope" value="Eukaryota"/>
</dbReference>
<dbReference type="KEGG" id="dgr:6564672"/>
<dbReference type="InParanoid" id="B4JKU1"/>
<dbReference type="Gene3D" id="2.10.25.10">
    <property type="entry name" value="Laminin"/>
    <property type="match status" value="1"/>
</dbReference>
<feature type="signal peptide" evidence="3">
    <location>
        <begin position="1"/>
        <end position="21"/>
    </location>
</feature>
<accession>B4JKU1</accession>
<evidence type="ECO:0000313" key="5">
    <source>
        <dbReference type="EMBL" id="EDW00194.1"/>
    </source>
</evidence>
<evidence type="ECO:0000256" key="2">
    <source>
        <dbReference type="ARBA" id="ARBA00023157"/>
    </source>
</evidence>
<gene>
    <name evidence="5" type="primary">Dgri\GH11993</name>
    <name evidence="5" type="ORF">Dgri_GH11993</name>
</gene>
<dbReference type="GO" id="GO:0030414">
    <property type="term" value="F:peptidase inhibitor activity"/>
    <property type="evidence" value="ECO:0007669"/>
    <property type="project" value="UniProtKB-KW"/>
</dbReference>
<feature type="domain" description="TIL" evidence="4">
    <location>
        <begin position="30"/>
        <end position="85"/>
    </location>
</feature>
<dbReference type="InterPro" id="IPR036084">
    <property type="entry name" value="Ser_inhib-like_sf"/>
</dbReference>
<keyword evidence="1" id="KW-0646">Protease inhibitor</keyword>
<dbReference type="Pfam" id="PF01826">
    <property type="entry name" value="TIL"/>
    <property type="match status" value="1"/>
</dbReference>
<dbReference type="CDD" id="cd19941">
    <property type="entry name" value="TIL"/>
    <property type="match status" value="1"/>
</dbReference>
<dbReference type="PhylomeDB" id="B4JKU1"/>
<dbReference type="HOGENOM" id="CLU_156801_0_1_1"/>
<keyword evidence="3" id="KW-0732">Signal</keyword>
<dbReference type="InterPro" id="IPR002919">
    <property type="entry name" value="TIL_dom"/>
</dbReference>
<name>B4JKU1_DROGR</name>
<keyword evidence="2" id="KW-1015">Disulfide bond</keyword>
<dbReference type="SUPFAM" id="SSF57567">
    <property type="entry name" value="Serine protease inhibitors"/>
    <property type="match status" value="1"/>
</dbReference>
<feature type="chain" id="PRO_5002812456" evidence="3">
    <location>
        <begin position="22"/>
        <end position="90"/>
    </location>
</feature>
<dbReference type="FunCoup" id="B4JKU1">
    <property type="interactions" value="16"/>
</dbReference>
<evidence type="ECO:0000256" key="1">
    <source>
        <dbReference type="ARBA" id="ARBA00022690"/>
    </source>
</evidence>
<dbReference type="FunFam" id="2.10.25.10:FF:000674">
    <property type="entry name" value="Mucin-2"/>
    <property type="match status" value="1"/>
</dbReference>
<dbReference type="Proteomes" id="UP000001070">
    <property type="component" value="Unassembled WGS sequence"/>
</dbReference>
<proteinExistence type="predicted"/>
<sequence>MSGWKLLVIGCLLLQLALASAQPPITPRTCGINETYLPCGPSCQTECATLGQPCLINHIRCPDGCYCNKNYARNASGTCIPQAQCKKRVK</sequence>